<evidence type="ECO:0000313" key="2">
    <source>
        <dbReference type="Proteomes" id="UP001328107"/>
    </source>
</evidence>
<dbReference type="AlphaFoldDB" id="A0AAN5D420"/>
<sequence length="122" mass="14228">MSGALLCLRPKVLPESDRWDAIPVLPLERICHFLYNPNDGTDLSNLAKVSRHYYYVVMNFMRRPNSRPGIEKVLIMENRDDLVVEMTLFRSNFPVYGLASLDTSRFWKLRAFPLPPMLRVTL</sequence>
<protein>
    <submittedName>
        <fullName evidence="1">Uncharacterized protein</fullName>
    </submittedName>
</protein>
<dbReference type="Proteomes" id="UP001328107">
    <property type="component" value="Unassembled WGS sequence"/>
</dbReference>
<reference evidence="2" key="1">
    <citation type="submission" date="2022-10" db="EMBL/GenBank/DDBJ databases">
        <title>Genome assembly of Pristionchus species.</title>
        <authorList>
            <person name="Yoshida K."/>
            <person name="Sommer R.J."/>
        </authorList>
    </citation>
    <scope>NUCLEOTIDE SEQUENCE [LARGE SCALE GENOMIC DNA]</scope>
    <source>
        <strain evidence="2">RS5460</strain>
    </source>
</reference>
<organism evidence="1 2">
    <name type="scientific">Pristionchus mayeri</name>
    <dbReference type="NCBI Taxonomy" id="1317129"/>
    <lineage>
        <taxon>Eukaryota</taxon>
        <taxon>Metazoa</taxon>
        <taxon>Ecdysozoa</taxon>
        <taxon>Nematoda</taxon>
        <taxon>Chromadorea</taxon>
        <taxon>Rhabditida</taxon>
        <taxon>Rhabditina</taxon>
        <taxon>Diplogasteromorpha</taxon>
        <taxon>Diplogasteroidea</taxon>
        <taxon>Neodiplogasteridae</taxon>
        <taxon>Pristionchus</taxon>
    </lineage>
</organism>
<proteinExistence type="predicted"/>
<accession>A0AAN5D420</accession>
<feature type="non-terminal residue" evidence="1">
    <location>
        <position position="122"/>
    </location>
</feature>
<dbReference type="EMBL" id="BTRK01000005">
    <property type="protein sequence ID" value="GMR55297.1"/>
    <property type="molecule type" value="Genomic_DNA"/>
</dbReference>
<comment type="caution">
    <text evidence="1">The sequence shown here is derived from an EMBL/GenBank/DDBJ whole genome shotgun (WGS) entry which is preliminary data.</text>
</comment>
<keyword evidence="2" id="KW-1185">Reference proteome</keyword>
<evidence type="ECO:0000313" key="1">
    <source>
        <dbReference type="EMBL" id="GMR55297.1"/>
    </source>
</evidence>
<gene>
    <name evidence="1" type="ORF">PMAYCL1PPCAC_25493</name>
</gene>
<name>A0AAN5D420_9BILA</name>